<evidence type="ECO:0000256" key="1">
    <source>
        <dbReference type="SAM" id="Phobius"/>
    </source>
</evidence>
<keyword evidence="1" id="KW-0472">Membrane</keyword>
<reference evidence="2 3" key="1">
    <citation type="submission" date="2015-09" db="EMBL/GenBank/DDBJ databases">
        <authorList>
            <person name="Jackson K.R."/>
            <person name="Lunt B.L."/>
            <person name="Fisher J.N.B."/>
            <person name="Gardner A.V."/>
            <person name="Bailey M.E."/>
            <person name="Deus L.M."/>
            <person name="Earl A.S."/>
            <person name="Gibby P.D."/>
            <person name="Hartmann K.A."/>
            <person name="Liu J.E."/>
            <person name="Manci A.M."/>
            <person name="Nielsen D.A."/>
            <person name="Solomon M.B."/>
            <person name="Breakwell D.P."/>
            <person name="Burnett S.H."/>
            <person name="Grose J.H."/>
        </authorList>
    </citation>
    <scope>NUCLEOTIDE SEQUENCE [LARGE SCALE GENOMIC DNA]</scope>
    <source>
        <strain evidence="2 3">CECT 7799</strain>
    </source>
</reference>
<organism evidence="2 3">
    <name type="scientific">Jannaschia seosinensis</name>
    <dbReference type="NCBI Taxonomy" id="313367"/>
    <lineage>
        <taxon>Bacteria</taxon>
        <taxon>Pseudomonadati</taxon>
        <taxon>Pseudomonadota</taxon>
        <taxon>Alphaproteobacteria</taxon>
        <taxon>Rhodobacterales</taxon>
        <taxon>Roseobacteraceae</taxon>
        <taxon>Jannaschia</taxon>
    </lineage>
</organism>
<dbReference type="Proteomes" id="UP000049455">
    <property type="component" value="Unassembled WGS sequence"/>
</dbReference>
<feature type="transmembrane region" description="Helical" evidence="1">
    <location>
        <begin position="69"/>
        <end position="88"/>
    </location>
</feature>
<keyword evidence="3" id="KW-1185">Reference proteome</keyword>
<dbReference type="EMBL" id="CYPR01000161">
    <property type="protein sequence ID" value="CUH39700.1"/>
    <property type="molecule type" value="Genomic_DNA"/>
</dbReference>
<evidence type="ECO:0000313" key="3">
    <source>
        <dbReference type="Proteomes" id="UP000049455"/>
    </source>
</evidence>
<dbReference type="SUPFAM" id="SSF57783">
    <property type="entry name" value="Zinc beta-ribbon"/>
    <property type="match status" value="1"/>
</dbReference>
<proteinExistence type="predicted"/>
<dbReference type="Gene3D" id="2.20.25.10">
    <property type="match status" value="1"/>
</dbReference>
<evidence type="ECO:0000313" key="2">
    <source>
        <dbReference type="EMBL" id="CUH39700.1"/>
    </source>
</evidence>
<dbReference type="Pfam" id="PF06170">
    <property type="entry name" value="DUF983"/>
    <property type="match status" value="1"/>
</dbReference>
<name>A0A0M7BAE2_9RHOB</name>
<dbReference type="STRING" id="313367.JSE7799_02428"/>
<protein>
    <recommendedName>
        <fullName evidence="4">Zinc-finger protein</fullName>
    </recommendedName>
</protein>
<dbReference type="RefSeq" id="WP_055663856.1">
    <property type="nucleotide sequence ID" value="NZ_CYPR01000161.1"/>
</dbReference>
<feature type="transmembrane region" description="Helical" evidence="1">
    <location>
        <begin position="94"/>
        <end position="113"/>
    </location>
</feature>
<gene>
    <name evidence="2" type="ORF">JSE7799_02428</name>
</gene>
<dbReference type="InterPro" id="IPR009325">
    <property type="entry name" value="DUF983"/>
</dbReference>
<keyword evidence="1" id="KW-0812">Transmembrane</keyword>
<accession>A0A0M7BAE2</accession>
<dbReference type="AlphaFoldDB" id="A0A0M7BAE2"/>
<evidence type="ECO:0008006" key="4">
    <source>
        <dbReference type="Google" id="ProtNLM"/>
    </source>
</evidence>
<dbReference type="OrthoDB" id="9799456at2"/>
<keyword evidence="1" id="KW-1133">Transmembrane helix</keyword>
<sequence>MSDIRTEAGPLGAESEERLMKQSIWRGWRRRCPNCGEGRLLHSYLKVNDRCENCGEVLHHHRADDGPPYLTLLIVGHIIGPAMLYYFVAYEPEPLEFMAIFMTMSVVMSLWFLPRLKGVIVGVQWAARMHGFGHEGRDVAGPDYIDHGHRDDAA</sequence>